<sequence>MTTEKEAAGDVKWVKSFVSKTFFGACRAHNGFHGNENKYCINCEQAACSHCLAEGRHANHKVIKIFRLVYMDVVSIDEMTAFLDCSKIQPYTSNGKQVFALSPLPHQGSGKLKPDTSCNFCARKLMNPARCTFCSIACKYEISTNKPTTKVPKTVRPAPENGRVRDPVTNNVHRVARVNRKKQPPTTSRRKGIPVRAPPF</sequence>
<keyword evidence="1" id="KW-0863">Zinc-finger</keyword>
<dbReference type="InterPro" id="IPR000315">
    <property type="entry name" value="Znf_B-box"/>
</dbReference>
<organism evidence="4 5">
    <name type="scientific">Lactuca sativa</name>
    <name type="common">Garden lettuce</name>
    <dbReference type="NCBI Taxonomy" id="4236"/>
    <lineage>
        <taxon>Eukaryota</taxon>
        <taxon>Viridiplantae</taxon>
        <taxon>Streptophyta</taxon>
        <taxon>Embryophyta</taxon>
        <taxon>Tracheophyta</taxon>
        <taxon>Spermatophyta</taxon>
        <taxon>Magnoliopsida</taxon>
        <taxon>eudicotyledons</taxon>
        <taxon>Gunneridae</taxon>
        <taxon>Pentapetalae</taxon>
        <taxon>asterids</taxon>
        <taxon>campanulids</taxon>
        <taxon>Asterales</taxon>
        <taxon>Asteraceae</taxon>
        <taxon>Cichorioideae</taxon>
        <taxon>Cichorieae</taxon>
        <taxon>Lactucinae</taxon>
        <taxon>Lactuca</taxon>
    </lineage>
</organism>
<dbReference type="InterPro" id="IPR006734">
    <property type="entry name" value="PLATZ"/>
</dbReference>
<dbReference type="Gene3D" id="3.30.160.60">
    <property type="entry name" value="Classic Zinc Finger"/>
    <property type="match status" value="1"/>
</dbReference>
<dbReference type="PANTHER" id="PTHR31065:SF9">
    <property type="entry name" value="TRANSCRIPTION FACTOR FAMILY PROTEIN, PUTATIVE-RELATED"/>
    <property type="match status" value="1"/>
</dbReference>
<reference evidence="4 5" key="1">
    <citation type="journal article" date="2017" name="Nat. Commun.">
        <title>Genome assembly with in vitro proximity ligation data and whole-genome triplication in lettuce.</title>
        <authorList>
            <person name="Reyes-Chin-Wo S."/>
            <person name="Wang Z."/>
            <person name="Yang X."/>
            <person name="Kozik A."/>
            <person name="Arikit S."/>
            <person name="Song C."/>
            <person name="Xia L."/>
            <person name="Froenicke L."/>
            <person name="Lavelle D.O."/>
            <person name="Truco M.J."/>
            <person name="Xia R."/>
            <person name="Zhu S."/>
            <person name="Xu C."/>
            <person name="Xu H."/>
            <person name="Xu X."/>
            <person name="Cox K."/>
            <person name="Korf I."/>
            <person name="Meyers B.C."/>
            <person name="Michelmore R.W."/>
        </authorList>
    </citation>
    <scope>NUCLEOTIDE SEQUENCE [LARGE SCALE GENOMIC DNA]</scope>
    <source>
        <strain evidence="5">cv. Salinas</strain>
        <tissue evidence="4">Seedlings</tissue>
    </source>
</reference>
<gene>
    <name evidence="4" type="ORF">LSAT_V11C300127040</name>
</gene>
<evidence type="ECO:0000313" key="5">
    <source>
        <dbReference type="Proteomes" id="UP000235145"/>
    </source>
</evidence>
<dbReference type="PANTHER" id="PTHR31065">
    <property type="entry name" value="PLATZ TRANSCRIPTION FACTOR FAMILY PROTEIN"/>
    <property type="match status" value="1"/>
</dbReference>
<dbReference type="EMBL" id="NBSK02000003">
    <property type="protein sequence ID" value="KAJ0215836.1"/>
    <property type="molecule type" value="Genomic_DNA"/>
</dbReference>
<feature type="compositionally biased region" description="Basic residues" evidence="2">
    <location>
        <begin position="174"/>
        <end position="193"/>
    </location>
</feature>
<dbReference type="PROSITE" id="PS50119">
    <property type="entry name" value="ZF_BBOX"/>
    <property type="match status" value="1"/>
</dbReference>
<evidence type="ECO:0000259" key="3">
    <source>
        <dbReference type="PROSITE" id="PS50119"/>
    </source>
</evidence>
<feature type="region of interest" description="Disordered" evidence="2">
    <location>
        <begin position="149"/>
        <end position="200"/>
    </location>
</feature>
<dbReference type="GO" id="GO:0008270">
    <property type="term" value="F:zinc ion binding"/>
    <property type="evidence" value="ECO:0007669"/>
    <property type="project" value="UniProtKB-KW"/>
</dbReference>
<feature type="domain" description="B box-type" evidence="3">
    <location>
        <begin position="26"/>
        <end position="65"/>
    </location>
</feature>
<keyword evidence="5" id="KW-1185">Reference proteome</keyword>
<keyword evidence="1" id="KW-0862">Zinc</keyword>
<evidence type="ECO:0000256" key="1">
    <source>
        <dbReference type="PROSITE-ProRule" id="PRU00024"/>
    </source>
</evidence>
<evidence type="ECO:0000313" key="4">
    <source>
        <dbReference type="EMBL" id="KAJ0215836.1"/>
    </source>
</evidence>
<dbReference type="Proteomes" id="UP000235145">
    <property type="component" value="Unassembled WGS sequence"/>
</dbReference>
<protein>
    <recommendedName>
        <fullName evidence="3">B box-type domain-containing protein</fullName>
    </recommendedName>
</protein>
<evidence type="ECO:0000256" key="2">
    <source>
        <dbReference type="SAM" id="MobiDB-lite"/>
    </source>
</evidence>
<dbReference type="AlphaFoldDB" id="A0A9R1W025"/>
<dbReference type="SUPFAM" id="SSF57845">
    <property type="entry name" value="B-box zinc-binding domain"/>
    <property type="match status" value="1"/>
</dbReference>
<name>A0A9R1W025_LACSA</name>
<dbReference type="Pfam" id="PF04640">
    <property type="entry name" value="PLATZ"/>
    <property type="match status" value="1"/>
</dbReference>
<keyword evidence="1" id="KW-0479">Metal-binding</keyword>
<accession>A0A9R1W025</accession>
<proteinExistence type="predicted"/>
<comment type="caution">
    <text evidence="4">The sequence shown here is derived from an EMBL/GenBank/DDBJ whole genome shotgun (WGS) entry which is preliminary data.</text>
</comment>